<evidence type="ECO:0000256" key="2">
    <source>
        <dbReference type="ARBA" id="ARBA00009130"/>
    </source>
</evidence>
<dbReference type="SUPFAM" id="SSF55424">
    <property type="entry name" value="FAD/NAD-linked reductases, dimerisation (C-terminal) domain"/>
    <property type="match status" value="1"/>
</dbReference>
<dbReference type="SUPFAM" id="SSF52821">
    <property type="entry name" value="Rhodanese/Cell cycle control phosphatase"/>
    <property type="match status" value="1"/>
</dbReference>
<reference evidence="9" key="1">
    <citation type="journal article" date="2012" name="J. Bacteriol.">
        <title>Genome sequence of the haloalkaliphilic methanotrophic bacterium Methylomicrobium alcaliphilum 20Z.</title>
        <authorList>
            <person name="Vuilleumier S."/>
            <person name="Khmelenina V.N."/>
            <person name="Bringel F."/>
            <person name="Reshetnikov A.S."/>
            <person name="Lajus A."/>
            <person name="Mangenot S."/>
            <person name="Rouy Z."/>
            <person name="Op den Camp H.J."/>
            <person name="Jetten M.S."/>
            <person name="Dispirito A.A."/>
            <person name="Dunfield P."/>
            <person name="Klotz M.G."/>
            <person name="Semrau J.D."/>
            <person name="Stein L.Y."/>
            <person name="Barbe V."/>
            <person name="Medigue C."/>
            <person name="Trotsenko Y.A."/>
            <person name="Kalyuzhnaya M.G."/>
        </authorList>
    </citation>
    <scope>NUCLEOTIDE SEQUENCE [LARGE SCALE GENOMIC DNA]</scope>
    <source>
        <strain evidence="9">DSM 19304 / NCIMB 14124 / VKM B-2133 / 20Z</strain>
    </source>
</reference>
<protein>
    <submittedName>
        <fullName evidence="8">Pyridine nucleotide-disulphide oxidoreductase family protein</fullName>
    </submittedName>
</protein>
<evidence type="ECO:0000256" key="5">
    <source>
        <dbReference type="ARBA" id="ARBA00023002"/>
    </source>
</evidence>
<evidence type="ECO:0000259" key="7">
    <source>
        <dbReference type="PROSITE" id="PS50206"/>
    </source>
</evidence>
<dbReference type="PANTHER" id="PTHR43429">
    <property type="entry name" value="PYRIDINE NUCLEOTIDE-DISULFIDE OXIDOREDUCTASE DOMAIN-CONTAINING"/>
    <property type="match status" value="1"/>
</dbReference>
<dbReference type="PROSITE" id="PS51257">
    <property type="entry name" value="PROKAR_LIPOPROTEIN"/>
    <property type="match status" value="1"/>
</dbReference>
<gene>
    <name evidence="8" type="ordered locus">MEALZ_3946</name>
</gene>
<dbReference type="SUPFAM" id="SSF51905">
    <property type="entry name" value="FAD/NAD(P)-binding domain"/>
    <property type="match status" value="1"/>
</dbReference>
<name>G4T0J8_META2</name>
<comment type="cofactor">
    <cofactor evidence="1">
        <name>FAD</name>
        <dbReference type="ChEBI" id="CHEBI:57692"/>
    </cofactor>
</comment>
<dbReference type="KEGG" id="mah:MEALZ_3946"/>
<dbReference type="InterPro" id="IPR004099">
    <property type="entry name" value="Pyr_nucl-diS_OxRdtase_dimer"/>
</dbReference>
<evidence type="ECO:0000256" key="6">
    <source>
        <dbReference type="ARBA" id="ARBA00023284"/>
    </source>
</evidence>
<dbReference type="PROSITE" id="PS50206">
    <property type="entry name" value="RHODANESE_3"/>
    <property type="match status" value="1"/>
</dbReference>
<dbReference type="PRINTS" id="PR00411">
    <property type="entry name" value="PNDRDTASEI"/>
</dbReference>
<dbReference type="AlphaFoldDB" id="G4T0J8"/>
<proteinExistence type="inferred from homology"/>
<evidence type="ECO:0000313" key="8">
    <source>
        <dbReference type="EMBL" id="CCE25602.1"/>
    </source>
</evidence>
<dbReference type="GO" id="GO:0016491">
    <property type="term" value="F:oxidoreductase activity"/>
    <property type="evidence" value="ECO:0007669"/>
    <property type="project" value="UniProtKB-KW"/>
</dbReference>
<dbReference type="InterPro" id="IPR023753">
    <property type="entry name" value="FAD/NAD-binding_dom"/>
</dbReference>
<dbReference type="SMART" id="SM00450">
    <property type="entry name" value="RHOD"/>
    <property type="match status" value="1"/>
</dbReference>
<evidence type="ECO:0000256" key="3">
    <source>
        <dbReference type="ARBA" id="ARBA00022630"/>
    </source>
</evidence>
<sequence length="580" mass="63996">MNKRILIIGGVAGGASCAARLRRLCEHCEIVIFEMGSYVSFANCGLPYFIGDVIVDEQKLLVATPELFEKRFNIRVCTDSEVLAIDRTNKSIEVCDLKTGRKRNESYDALVLSTGSEAVWPDIDGIDLPGIYVLRTIPDSRKIRGNLANMKSAVVLGAGFLGLELAENLKKRALKVTVLQSTDQVMPALDKEMARFVAQYLQKNDIDLQLNCQVNRFELNQDQTLTVHRQDGESIISDAVMVSVGVKPRTQLARQAGLAIGDLGGIRVDETMQTSDSHIWAVGDVVEVRNVITGEWQLLPLAGPANRQGRLAAAAILSNGDQQEIPSTYRGVQGTSVCGLFDLTIASTGVNEKTLQKINYENYEKVYLHPGNHVGYYPGAKPIHMKLLYDTSNGKILGAQALGESGVARRVDVISAFIQMGGSVYDLEEAELCYAPQFGATKDPVNLAGMIAANQLRGMHPLAKWEELLETHVQVTEDKDEAAQLLAFILDDPFTQAQLVDVRTEAEFLQKHIPNAINIPLDNLRDRLNELSREREIWVVCGVGQRAYNATRILQQNGFRVRNLSGGMQTYETYNGDSEQ</sequence>
<keyword evidence="4" id="KW-0274">FAD</keyword>
<dbReference type="InterPro" id="IPR036873">
    <property type="entry name" value="Rhodanese-like_dom_sf"/>
</dbReference>
<dbReference type="RefSeq" id="WP_014150351.1">
    <property type="nucleotide sequence ID" value="NC_016112.1"/>
</dbReference>
<dbReference type="EMBL" id="FO082060">
    <property type="protein sequence ID" value="CCE25602.1"/>
    <property type="molecule type" value="Genomic_DNA"/>
</dbReference>
<dbReference type="InterPro" id="IPR001763">
    <property type="entry name" value="Rhodanese-like_dom"/>
</dbReference>
<dbReference type="InterPro" id="IPR050260">
    <property type="entry name" value="FAD-bd_OxRdtase"/>
</dbReference>
<keyword evidence="6" id="KW-0676">Redox-active center</keyword>
<evidence type="ECO:0000256" key="1">
    <source>
        <dbReference type="ARBA" id="ARBA00001974"/>
    </source>
</evidence>
<dbReference type="PRINTS" id="PR00368">
    <property type="entry name" value="FADPNR"/>
</dbReference>
<dbReference type="Gene3D" id="3.40.250.10">
    <property type="entry name" value="Rhodanese-like domain"/>
    <property type="match status" value="1"/>
</dbReference>
<accession>G4T0J8</accession>
<dbReference type="InterPro" id="IPR036188">
    <property type="entry name" value="FAD/NAD-bd_sf"/>
</dbReference>
<dbReference type="Gene3D" id="3.50.50.60">
    <property type="entry name" value="FAD/NAD(P)-binding domain"/>
    <property type="match status" value="2"/>
</dbReference>
<dbReference type="HOGENOM" id="CLU_003291_1_2_6"/>
<dbReference type="Proteomes" id="UP000008315">
    <property type="component" value="Chromosome"/>
</dbReference>
<dbReference type="Pfam" id="PF07992">
    <property type="entry name" value="Pyr_redox_2"/>
    <property type="match status" value="1"/>
</dbReference>
<dbReference type="STRING" id="1091494.MEALZ_3946"/>
<dbReference type="InterPro" id="IPR016156">
    <property type="entry name" value="FAD/NAD-linked_Rdtase_dimer_sf"/>
</dbReference>
<evidence type="ECO:0000313" key="9">
    <source>
        <dbReference type="Proteomes" id="UP000008315"/>
    </source>
</evidence>
<dbReference type="Pfam" id="PF02852">
    <property type="entry name" value="Pyr_redox_dim"/>
    <property type="match status" value="1"/>
</dbReference>
<comment type="similarity">
    <text evidence="2">Belongs to the class-III pyridine nucleotide-disulfide oxidoreductase family.</text>
</comment>
<evidence type="ECO:0000256" key="4">
    <source>
        <dbReference type="ARBA" id="ARBA00022827"/>
    </source>
</evidence>
<organism evidence="8 9">
    <name type="scientific">Methylotuvimicrobium alcaliphilum (strain DSM 19304 / NCIMB 14124 / VKM B-2133 / 20Z)</name>
    <name type="common">Methylomicrobium alcaliphilum</name>
    <dbReference type="NCBI Taxonomy" id="1091494"/>
    <lineage>
        <taxon>Bacteria</taxon>
        <taxon>Pseudomonadati</taxon>
        <taxon>Pseudomonadota</taxon>
        <taxon>Gammaproteobacteria</taxon>
        <taxon>Methylococcales</taxon>
        <taxon>Methylococcaceae</taxon>
        <taxon>Methylotuvimicrobium</taxon>
    </lineage>
</organism>
<keyword evidence="3" id="KW-0285">Flavoprotein</keyword>
<keyword evidence="9" id="KW-1185">Reference proteome</keyword>
<dbReference type="Pfam" id="PF00581">
    <property type="entry name" value="Rhodanese"/>
    <property type="match status" value="1"/>
</dbReference>
<keyword evidence="5" id="KW-0560">Oxidoreductase</keyword>
<dbReference type="PATRIC" id="fig|271065.3.peg.4077"/>
<feature type="domain" description="Rhodanese" evidence="7">
    <location>
        <begin position="493"/>
        <end position="580"/>
    </location>
</feature>
<dbReference type="PANTHER" id="PTHR43429:SF1">
    <property type="entry name" value="NAD(P)H SULFUR OXIDOREDUCTASE (COA-DEPENDENT)"/>
    <property type="match status" value="1"/>
</dbReference>